<feature type="transmembrane region" description="Helical" evidence="7">
    <location>
        <begin position="189"/>
        <end position="206"/>
    </location>
</feature>
<feature type="transmembrane region" description="Helical" evidence="7">
    <location>
        <begin position="105"/>
        <end position="126"/>
    </location>
</feature>
<keyword evidence="4 7" id="KW-1133">Transmembrane helix</keyword>
<evidence type="ECO:0000256" key="6">
    <source>
        <dbReference type="ARBA" id="ARBA00023136"/>
    </source>
</evidence>
<keyword evidence="2 7" id="KW-0812">Transmembrane</keyword>
<dbReference type="PANTHER" id="PTHR30371">
    <property type="entry name" value="SEC-INDEPENDENT PROTEIN TRANSLOCASE PROTEIN TATC"/>
    <property type="match status" value="1"/>
</dbReference>
<dbReference type="HAMAP" id="MF_00902">
    <property type="entry name" value="TatC"/>
    <property type="match status" value="1"/>
</dbReference>
<evidence type="ECO:0000256" key="4">
    <source>
        <dbReference type="ARBA" id="ARBA00022989"/>
    </source>
</evidence>
<keyword evidence="6 7" id="KW-0472">Membrane</keyword>
<keyword evidence="7" id="KW-0813">Transport</keyword>
<comment type="subunit">
    <text evidence="7">The Tat system comprises two distinct complexes: a TatABC complex, containing multiple copies of TatA, TatB and TatC subunits, and a separate TatA complex, containing only TatA subunits. Substrates initially bind to the TatABC complex, which probably triggers association of the separate TatA complex to form the active translocon.</text>
</comment>
<dbReference type="Pfam" id="PF00902">
    <property type="entry name" value="TatC"/>
    <property type="match status" value="1"/>
</dbReference>
<comment type="function">
    <text evidence="7">Part of the twin-arginine translocation (Tat) system that transports large folded proteins containing a characteristic twin-arginine motif in their signal peptide across membranes. Together with TatB, TatC is part of a receptor directly interacting with Tat signal peptides.</text>
</comment>
<dbReference type="RefSeq" id="WP_286215966.1">
    <property type="nucleotide sequence ID" value="NZ_AP027736.1"/>
</dbReference>
<dbReference type="PRINTS" id="PR01840">
    <property type="entry name" value="TATCFAMILY"/>
</dbReference>
<comment type="caution">
    <text evidence="8">The sequence shown here is derived from an EMBL/GenBank/DDBJ whole genome shotgun (WGS) entry which is preliminary data.</text>
</comment>
<proteinExistence type="inferred from homology"/>
<evidence type="ECO:0000256" key="3">
    <source>
        <dbReference type="ARBA" id="ARBA00022927"/>
    </source>
</evidence>
<keyword evidence="7" id="KW-1003">Cell membrane</keyword>
<dbReference type="Proteomes" id="UP001426770">
    <property type="component" value="Unassembled WGS sequence"/>
</dbReference>
<keyword evidence="3 7" id="KW-0653">Protein transport</keyword>
<dbReference type="PANTHER" id="PTHR30371:SF0">
    <property type="entry name" value="SEC-INDEPENDENT PROTEIN TRANSLOCASE PROTEIN TATC, CHLOROPLASTIC-RELATED"/>
    <property type="match status" value="1"/>
</dbReference>
<feature type="transmembrane region" description="Helical" evidence="7">
    <location>
        <begin position="73"/>
        <end position="93"/>
    </location>
</feature>
<evidence type="ECO:0000313" key="8">
    <source>
        <dbReference type="EMBL" id="GAA5517907.1"/>
    </source>
</evidence>
<evidence type="ECO:0000256" key="1">
    <source>
        <dbReference type="ARBA" id="ARBA00004141"/>
    </source>
</evidence>
<accession>A0ABP9WDJ3</accession>
<organism evidence="8 9">
    <name type="scientific">Demequina sediminis</name>
    <dbReference type="NCBI Taxonomy" id="1930058"/>
    <lineage>
        <taxon>Bacteria</taxon>
        <taxon>Bacillati</taxon>
        <taxon>Actinomycetota</taxon>
        <taxon>Actinomycetes</taxon>
        <taxon>Micrococcales</taxon>
        <taxon>Demequinaceae</taxon>
        <taxon>Demequina</taxon>
    </lineage>
</organism>
<comment type="subcellular location">
    <subcellularLocation>
        <location evidence="7">Cell membrane</location>
        <topology evidence="7">Multi-pass membrane protein</topology>
    </subcellularLocation>
    <subcellularLocation>
        <location evidence="1">Membrane</location>
        <topology evidence="1">Multi-pass membrane protein</topology>
    </subcellularLocation>
</comment>
<evidence type="ECO:0000313" key="9">
    <source>
        <dbReference type="Proteomes" id="UP001426770"/>
    </source>
</evidence>
<sequence>MSLAEHLREFRKRLILAAAGIAVGMVVGWYLYTPVFEALQRPILEAAERDGANIEVNFAGIATALDMQLKMSLVLGIVVSAPWWLYQLWAFVAPGLHQRERRYTFAFLGAAIPLFFGGVAFGAWVFPRATSVLTGFTPEGAANYLDAQMFMTFAMRLVLAFGLAFVFPVVMVALTWVGLVPARTWARGWRWAIMLIFIAAAILTPTPDAVTMLFMAGPMVALYFVAVGISRLRERAVARRPRTDVTA</sequence>
<feature type="transmembrane region" description="Helical" evidence="7">
    <location>
        <begin position="153"/>
        <end position="177"/>
    </location>
</feature>
<feature type="transmembrane region" description="Helical" evidence="7">
    <location>
        <begin position="14"/>
        <end position="32"/>
    </location>
</feature>
<feature type="transmembrane region" description="Helical" evidence="7">
    <location>
        <begin position="212"/>
        <end position="232"/>
    </location>
</feature>
<gene>
    <name evidence="8" type="primary">tatC2</name>
    <name evidence="7" type="synonym">tatC</name>
    <name evidence="8" type="ORF">Lsed01_00324</name>
</gene>
<evidence type="ECO:0000256" key="5">
    <source>
        <dbReference type="ARBA" id="ARBA00023010"/>
    </source>
</evidence>
<evidence type="ECO:0000256" key="7">
    <source>
        <dbReference type="HAMAP-Rule" id="MF_00902"/>
    </source>
</evidence>
<keyword evidence="5 7" id="KW-0811">Translocation</keyword>
<name>A0ABP9WDJ3_9MICO</name>
<evidence type="ECO:0000256" key="2">
    <source>
        <dbReference type="ARBA" id="ARBA00022692"/>
    </source>
</evidence>
<dbReference type="EMBL" id="BAABRR010000001">
    <property type="protein sequence ID" value="GAA5517907.1"/>
    <property type="molecule type" value="Genomic_DNA"/>
</dbReference>
<dbReference type="InterPro" id="IPR002033">
    <property type="entry name" value="TatC"/>
</dbReference>
<reference evidence="8 9" key="1">
    <citation type="submission" date="2024-02" db="EMBL/GenBank/DDBJ databases">
        <title>Lysinimicrobium sediminis NBRC 112286.</title>
        <authorList>
            <person name="Ichikawa N."/>
            <person name="Katano-Makiyama Y."/>
            <person name="Hidaka K."/>
        </authorList>
    </citation>
    <scope>NUCLEOTIDE SEQUENCE [LARGE SCALE GENOMIC DNA]</scope>
    <source>
        <strain evidence="8 9">NBRC 112286</strain>
    </source>
</reference>
<protein>
    <recommendedName>
        <fullName evidence="7">Sec-independent protein translocase protein TatC</fullName>
    </recommendedName>
</protein>
<comment type="similarity">
    <text evidence="7">Belongs to the TatC family.</text>
</comment>
<dbReference type="NCBIfam" id="TIGR00945">
    <property type="entry name" value="tatC"/>
    <property type="match status" value="1"/>
</dbReference>
<keyword evidence="9" id="KW-1185">Reference proteome</keyword>